<evidence type="ECO:0000256" key="2">
    <source>
        <dbReference type="ARBA" id="ARBA00022679"/>
    </source>
</evidence>
<name>F9DV65_9BACL</name>
<evidence type="ECO:0000313" key="11">
    <source>
        <dbReference type="Proteomes" id="UP000005316"/>
    </source>
</evidence>
<evidence type="ECO:0000256" key="5">
    <source>
        <dbReference type="ARBA" id="ARBA00022840"/>
    </source>
</evidence>
<reference evidence="10 11" key="1">
    <citation type="submission" date="2011-04" db="EMBL/GenBank/DDBJ databases">
        <authorList>
            <person name="Muzny D."/>
            <person name="Qin X."/>
            <person name="Deng J."/>
            <person name="Jiang H."/>
            <person name="Liu Y."/>
            <person name="Qu J."/>
            <person name="Song X.-Z."/>
            <person name="Zhang L."/>
            <person name="Thornton R."/>
            <person name="Coyle M."/>
            <person name="Francisco L."/>
            <person name="Jackson L."/>
            <person name="Javaid M."/>
            <person name="Korchina V."/>
            <person name="Kovar C."/>
            <person name="Mata R."/>
            <person name="Mathew T."/>
            <person name="Ngo R."/>
            <person name="Nguyen L."/>
            <person name="Nguyen N."/>
            <person name="Okwuonu G."/>
            <person name="Ongeri F."/>
            <person name="Pham C."/>
            <person name="Simmons D."/>
            <person name="Wilczek-Boney K."/>
            <person name="Hale W."/>
            <person name="Jakkamsetti A."/>
            <person name="Pham P."/>
            <person name="Ruth R."/>
            <person name="San Lucas F."/>
            <person name="Warren J."/>
            <person name="Zhang J."/>
            <person name="Zhao Z."/>
            <person name="Zhou C."/>
            <person name="Zhu D."/>
            <person name="Lee S."/>
            <person name="Bess C."/>
            <person name="Blankenburg K."/>
            <person name="Forbes L."/>
            <person name="Fu Q."/>
            <person name="Gubbala S."/>
            <person name="Hirani K."/>
            <person name="Jayaseelan J.C."/>
            <person name="Lara F."/>
            <person name="Munidasa M."/>
            <person name="Palculict T."/>
            <person name="Patil S."/>
            <person name="Pu L.-L."/>
            <person name="Saada N."/>
            <person name="Tang L."/>
            <person name="Weissenberger G."/>
            <person name="Zhu Y."/>
            <person name="Hemphill L."/>
            <person name="Shang Y."/>
            <person name="Youmans B."/>
            <person name="Ayvaz T."/>
            <person name="Ross M."/>
            <person name="Santibanez J."/>
            <person name="Aqrawi P."/>
            <person name="Gross S."/>
            <person name="Joshi V."/>
            <person name="Fowler G."/>
            <person name="Nazareth L."/>
            <person name="Reid J."/>
            <person name="Worley K."/>
            <person name="Petrosino J."/>
            <person name="Highlander S."/>
            <person name="Gibbs R."/>
        </authorList>
    </citation>
    <scope>NUCLEOTIDE SEQUENCE [LARGE SCALE GENOMIC DNA]</scope>
    <source>
        <strain evidence="10 11">2681</strain>
    </source>
</reference>
<evidence type="ECO:0000256" key="1">
    <source>
        <dbReference type="ARBA" id="ARBA00007420"/>
    </source>
</evidence>
<feature type="active site" description="Proton acceptor" evidence="6">
    <location>
        <position position="87"/>
    </location>
</feature>
<keyword evidence="2 10" id="KW-0808">Transferase</keyword>
<dbReference type="PANTHER" id="PTHR10513:SF35">
    <property type="entry name" value="DEOXYADENOSINE KINASE"/>
    <property type="match status" value="1"/>
</dbReference>
<feature type="binding site" evidence="8">
    <location>
        <begin position="16"/>
        <end position="24"/>
    </location>
    <ligand>
        <name>ATP</name>
        <dbReference type="ChEBI" id="CHEBI:30616"/>
    </ligand>
</feature>
<feature type="binding site" evidence="7">
    <location>
        <position position="93"/>
    </location>
    <ligand>
        <name>substrate</name>
    </ligand>
</feature>
<dbReference type="STRING" id="759851.SAMN04244570_0427"/>
<dbReference type="Gene3D" id="3.40.50.300">
    <property type="entry name" value="P-loop containing nucleotide triphosphate hydrolases"/>
    <property type="match status" value="1"/>
</dbReference>
<dbReference type="eggNOG" id="COG1428">
    <property type="taxonomic scope" value="Bacteria"/>
</dbReference>
<proteinExistence type="inferred from homology"/>
<dbReference type="InterPro" id="IPR031314">
    <property type="entry name" value="DNK_dom"/>
</dbReference>
<gene>
    <name evidence="10" type="primary">dck</name>
    <name evidence="10" type="ORF">HMPREF9372_2696</name>
</gene>
<feature type="binding site" evidence="7">
    <location>
        <position position="52"/>
    </location>
    <ligand>
        <name>substrate</name>
    </ligand>
</feature>
<feature type="binding site" evidence="7">
    <location>
        <position position="63"/>
    </location>
    <ligand>
        <name>substrate</name>
    </ligand>
</feature>
<dbReference type="Pfam" id="PF01712">
    <property type="entry name" value="dNK"/>
    <property type="match status" value="1"/>
</dbReference>
<evidence type="ECO:0000256" key="8">
    <source>
        <dbReference type="PIRSR" id="PIRSR000705-3"/>
    </source>
</evidence>
<feature type="binding site" evidence="8">
    <location>
        <begin position="147"/>
        <end position="151"/>
    </location>
    <ligand>
        <name>ATP</name>
        <dbReference type="ChEBI" id="CHEBI:30616"/>
    </ligand>
</feature>
<evidence type="ECO:0000256" key="6">
    <source>
        <dbReference type="PIRSR" id="PIRSR000705-1"/>
    </source>
</evidence>
<dbReference type="InterPro" id="IPR027417">
    <property type="entry name" value="P-loop_NTPase"/>
</dbReference>
<dbReference type="PIRSF" id="PIRSF000705">
    <property type="entry name" value="DNK"/>
    <property type="match status" value="1"/>
</dbReference>
<dbReference type="GO" id="GO:0005524">
    <property type="term" value="F:ATP binding"/>
    <property type="evidence" value="ECO:0007669"/>
    <property type="project" value="UniProtKB-KW"/>
</dbReference>
<feature type="domain" description="Deoxynucleoside kinase" evidence="9">
    <location>
        <begin position="13"/>
        <end position="211"/>
    </location>
</feature>
<dbReference type="PANTHER" id="PTHR10513">
    <property type="entry name" value="DEOXYNUCLEOSIDE KINASE"/>
    <property type="match status" value="1"/>
</dbReference>
<feature type="binding site" evidence="7">
    <location>
        <position position="88"/>
    </location>
    <ligand>
        <name>substrate</name>
    </ligand>
</feature>
<organism evidence="10 11">
    <name type="scientific">Sporosarcina newyorkensis 2681</name>
    <dbReference type="NCBI Taxonomy" id="1027292"/>
    <lineage>
        <taxon>Bacteria</taxon>
        <taxon>Bacillati</taxon>
        <taxon>Bacillota</taxon>
        <taxon>Bacilli</taxon>
        <taxon>Bacillales</taxon>
        <taxon>Caryophanaceae</taxon>
        <taxon>Sporosarcina</taxon>
    </lineage>
</organism>
<protein>
    <submittedName>
        <fullName evidence="10">Deoxynucleoside kinase</fullName>
        <ecNumber evidence="10">2.7.1.145</ecNumber>
    </submittedName>
</protein>
<feature type="binding site" evidence="7">
    <location>
        <position position="40"/>
    </location>
    <ligand>
        <name>substrate</name>
    </ligand>
</feature>
<evidence type="ECO:0000256" key="4">
    <source>
        <dbReference type="ARBA" id="ARBA00022777"/>
    </source>
</evidence>
<evidence type="ECO:0000256" key="7">
    <source>
        <dbReference type="PIRSR" id="PIRSR000705-2"/>
    </source>
</evidence>
<dbReference type="Proteomes" id="UP000005316">
    <property type="component" value="Unassembled WGS sequence"/>
</dbReference>
<dbReference type="AlphaFoldDB" id="F9DV65"/>
<dbReference type="HOGENOM" id="CLU_030466_2_1_9"/>
<feature type="binding site" evidence="7">
    <location>
        <position position="156"/>
    </location>
    <ligand>
        <name>substrate</name>
    </ligand>
</feature>
<dbReference type="GO" id="GO:0019136">
    <property type="term" value="F:deoxynucleoside kinase activity"/>
    <property type="evidence" value="ECO:0007669"/>
    <property type="project" value="UniProtKB-EC"/>
</dbReference>
<dbReference type="FunFam" id="3.40.50.300:FF:000659">
    <property type="entry name" value="Deoxyguanosine kinase"/>
    <property type="match status" value="1"/>
</dbReference>
<evidence type="ECO:0000259" key="9">
    <source>
        <dbReference type="Pfam" id="PF01712"/>
    </source>
</evidence>
<dbReference type="SUPFAM" id="SSF52540">
    <property type="entry name" value="P-loop containing nucleoside triphosphate hydrolases"/>
    <property type="match status" value="1"/>
</dbReference>
<dbReference type="EC" id="2.7.1.145" evidence="10"/>
<dbReference type="GO" id="GO:0005737">
    <property type="term" value="C:cytoplasm"/>
    <property type="evidence" value="ECO:0007669"/>
    <property type="project" value="TreeGrafter"/>
</dbReference>
<keyword evidence="5 8" id="KW-0067">ATP-binding</keyword>
<dbReference type="EMBL" id="AFPZ01000085">
    <property type="protein sequence ID" value="EGQ23218.1"/>
    <property type="molecule type" value="Genomic_DNA"/>
</dbReference>
<keyword evidence="3 8" id="KW-0547">Nucleotide-binding</keyword>
<dbReference type="InterPro" id="IPR050566">
    <property type="entry name" value="Deoxyribonucleoside_kinase"/>
</dbReference>
<dbReference type="CDD" id="cd01673">
    <property type="entry name" value="dNK"/>
    <property type="match status" value="1"/>
</dbReference>
<dbReference type="OrthoDB" id="9776634at2"/>
<evidence type="ECO:0000256" key="3">
    <source>
        <dbReference type="ARBA" id="ARBA00022741"/>
    </source>
</evidence>
<evidence type="ECO:0000313" key="10">
    <source>
        <dbReference type="EMBL" id="EGQ23218.1"/>
    </source>
</evidence>
<dbReference type="RefSeq" id="WP_009499385.1">
    <property type="nucleotide sequence ID" value="NZ_GL982999.1"/>
</dbReference>
<keyword evidence="4 10" id="KW-0418">Kinase</keyword>
<accession>F9DV65</accession>
<sequence length="219" mass="25592">MKLHEIPKNSVFAVAGMVGVGKSTMTKALASRLGFQASFENVAENPYLDRFYSDFERWSFHLQIFFLAERFKEQKRIFENGGGFVQDRSIYEDVGIFAKMHADEGTMDSVDYTTYMNLFEAMVMTPYFPHPDALINLEGSLESILERIERRGREMELQTSRGYWEETHRRYEKWIDSFTACPVVRLNIEDYDVLRNEQDVDQIIDKIANVIKKEPTPDK</sequence>
<dbReference type="InterPro" id="IPR002624">
    <property type="entry name" value="DCK/DGK"/>
</dbReference>
<comment type="caution">
    <text evidence="10">The sequence shown here is derived from an EMBL/GenBank/DDBJ whole genome shotgun (WGS) entry which is preliminary data.</text>
</comment>
<comment type="similarity">
    <text evidence="1">Belongs to the DCK/DGK family.</text>
</comment>